<dbReference type="Pfam" id="PF16916">
    <property type="entry name" value="ZT_dimer"/>
    <property type="match status" value="1"/>
</dbReference>
<comment type="subcellular location">
    <subcellularLocation>
        <location evidence="1">Membrane</location>
        <topology evidence="1">Multi-pass membrane protein</topology>
    </subcellularLocation>
</comment>
<evidence type="ECO:0000256" key="6">
    <source>
        <dbReference type="ARBA" id="ARBA00023136"/>
    </source>
</evidence>
<keyword evidence="6 7" id="KW-0472">Membrane</keyword>
<accession>A0A915NLR2</accession>
<dbReference type="Proteomes" id="UP000887560">
    <property type="component" value="Unplaced"/>
</dbReference>
<keyword evidence="4 7" id="KW-0812">Transmembrane</keyword>
<feature type="transmembrane region" description="Helical" evidence="7">
    <location>
        <begin position="89"/>
        <end position="108"/>
    </location>
</feature>
<dbReference type="WBParaSite" id="scf7180000419956.g4536">
    <property type="protein sequence ID" value="scf7180000419956.g4536"/>
    <property type="gene ID" value="scf7180000419956.g4536"/>
</dbReference>
<evidence type="ECO:0000313" key="10">
    <source>
        <dbReference type="Proteomes" id="UP000887560"/>
    </source>
</evidence>
<dbReference type="AlphaFoldDB" id="A0A915NLR2"/>
<keyword evidence="10" id="KW-1185">Reference proteome</keyword>
<dbReference type="InterPro" id="IPR036837">
    <property type="entry name" value="Cation_efflux_CTD_sf"/>
</dbReference>
<feature type="transmembrane region" description="Helical" evidence="7">
    <location>
        <begin position="128"/>
        <end position="146"/>
    </location>
</feature>
<dbReference type="PANTHER" id="PTHR43840">
    <property type="entry name" value="MITOCHONDRIAL METAL TRANSPORTER 1-RELATED"/>
    <property type="match status" value="1"/>
</dbReference>
<dbReference type="Gene3D" id="1.20.1510.10">
    <property type="entry name" value="Cation efflux protein transmembrane domain"/>
    <property type="match status" value="1"/>
</dbReference>
<dbReference type="NCBIfam" id="TIGR01297">
    <property type="entry name" value="CDF"/>
    <property type="match status" value="1"/>
</dbReference>
<dbReference type="InterPro" id="IPR058533">
    <property type="entry name" value="Cation_efflux_TM"/>
</dbReference>
<dbReference type="InterPro" id="IPR027470">
    <property type="entry name" value="Cation_efflux_CTD"/>
</dbReference>
<dbReference type="Gene3D" id="3.30.70.1350">
    <property type="entry name" value="Cation efflux protein, cytoplasmic domain"/>
    <property type="match status" value="1"/>
</dbReference>
<organism evidence="10 11">
    <name type="scientific">Meloidogyne floridensis</name>
    <dbReference type="NCBI Taxonomy" id="298350"/>
    <lineage>
        <taxon>Eukaryota</taxon>
        <taxon>Metazoa</taxon>
        <taxon>Ecdysozoa</taxon>
        <taxon>Nematoda</taxon>
        <taxon>Chromadorea</taxon>
        <taxon>Rhabditida</taxon>
        <taxon>Tylenchina</taxon>
        <taxon>Tylenchomorpha</taxon>
        <taxon>Tylenchoidea</taxon>
        <taxon>Meloidogynidae</taxon>
        <taxon>Meloidogyninae</taxon>
        <taxon>Meloidogyne</taxon>
    </lineage>
</organism>
<evidence type="ECO:0000313" key="11">
    <source>
        <dbReference type="WBParaSite" id="scf7180000419956.g4536"/>
    </source>
</evidence>
<evidence type="ECO:0000256" key="2">
    <source>
        <dbReference type="ARBA" id="ARBA00008873"/>
    </source>
</evidence>
<evidence type="ECO:0000256" key="7">
    <source>
        <dbReference type="SAM" id="Phobius"/>
    </source>
</evidence>
<reference evidence="11" key="1">
    <citation type="submission" date="2022-11" db="UniProtKB">
        <authorList>
            <consortium name="WormBaseParasite"/>
        </authorList>
    </citation>
    <scope>IDENTIFICATION</scope>
</reference>
<comment type="similarity">
    <text evidence="2">Belongs to the cation diffusion facilitator (CDF) transporter (TC 2.A.4) family. SLC30A subfamily.</text>
</comment>
<evidence type="ECO:0000256" key="3">
    <source>
        <dbReference type="ARBA" id="ARBA00022448"/>
    </source>
</evidence>
<protein>
    <submittedName>
        <fullName evidence="11">Cation efflux protein cytoplasmic domain-containing protein</fullName>
    </submittedName>
</protein>
<evidence type="ECO:0000259" key="8">
    <source>
        <dbReference type="Pfam" id="PF01545"/>
    </source>
</evidence>
<dbReference type="InterPro" id="IPR050291">
    <property type="entry name" value="CDF_Transporter"/>
</dbReference>
<dbReference type="GO" id="GO:0016020">
    <property type="term" value="C:membrane"/>
    <property type="evidence" value="ECO:0007669"/>
    <property type="project" value="UniProtKB-SubCell"/>
</dbReference>
<sequence length="388" mass="44245">MEEKEPLLENQRIERRRTSDPRLFLTNKAGFFTRRKRLKKLKEFYENQDRLIENYHIDEQCFNKSDFDHVAIEMARNEMNKKGQRMDRLMARIIFGLNVVLLGANLMASILSHSYSVVSAFIDNAMDLTTSLIVQTSVWAINNTNMLNYPRGRERLEIVSVIVCSTIMGVANIMMIVQSAQAIISNQARRSIKKITNQAILILHVNPEATIPTISILLGGITIRIILLAICYSKSSQGCKLMGLDLRNDILTSVVALTCAVIGDRYWPLADPIGAIVVCSFIAISWMANVFSTIPLMIGRRAEQEAISRILRIAIQHDDKIKHIDHMMVYHLGERALVELHVVLDEHLPLKLTHDLTEALERKIRSLEFVERVFIHVDYQCDGWLGGH</sequence>
<feature type="domain" description="Cation efflux protein transmembrane" evidence="8">
    <location>
        <begin position="93"/>
        <end position="295"/>
    </location>
</feature>
<evidence type="ECO:0000256" key="4">
    <source>
        <dbReference type="ARBA" id="ARBA00022692"/>
    </source>
</evidence>
<dbReference type="PANTHER" id="PTHR43840:SF17">
    <property type="entry name" value="CATION EFFLUX PROTEIN CYTOPLASMIC DOMAIN-CONTAINING PROTEIN"/>
    <property type="match status" value="1"/>
</dbReference>
<dbReference type="GO" id="GO:0008324">
    <property type="term" value="F:monoatomic cation transmembrane transporter activity"/>
    <property type="evidence" value="ECO:0007669"/>
    <property type="project" value="InterPro"/>
</dbReference>
<dbReference type="SUPFAM" id="SSF160240">
    <property type="entry name" value="Cation efflux protein cytoplasmic domain-like"/>
    <property type="match status" value="1"/>
</dbReference>
<feature type="transmembrane region" description="Helical" evidence="7">
    <location>
        <begin position="158"/>
        <end position="177"/>
    </location>
</feature>
<dbReference type="SUPFAM" id="SSF161111">
    <property type="entry name" value="Cation efflux protein transmembrane domain-like"/>
    <property type="match status" value="1"/>
</dbReference>
<feature type="transmembrane region" description="Helical" evidence="7">
    <location>
        <begin position="273"/>
        <end position="291"/>
    </location>
</feature>
<keyword evidence="5 7" id="KW-1133">Transmembrane helix</keyword>
<feature type="domain" description="Cation efflux protein cytoplasmic" evidence="9">
    <location>
        <begin position="304"/>
        <end position="378"/>
    </location>
</feature>
<evidence type="ECO:0000256" key="5">
    <source>
        <dbReference type="ARBA" id="ARBA00022989"/>
    </source>
</evidence>
<evidence type="ECO:0000259" key="9">
    <source>
        <dbReference type="Pfam" id="PF16916"/>
    </source>
</evidence>
<dbReference type="InterPro" id="IPR002524">
    <property type="entry name" value="Cation_efflux"/>
</dbReference>
<proteinExistence type="inferred from homology"/>
<dbReference type="InterPro" id="IPR027469">
    <property type="entry name" value="Cation_efflux_TMD_sf"/>
</dbReference>
<dbReference type="Pfam" id="PF01545">
    <property type="entry name" value="Cation_efflux"/>
    <property type="match status" value="1"/>
</dbReference>
<feature type="transmembrane region" description="Helical" evidence="7">
    <location>
        <begin position="211"/>
        <end position="230"/>
    </location>
</feature>
<keyword evidence="3" id="KW-0813">Transport</keyword>
<name>A0A915NLR2_9BILA</name>
<evidence type="ECO:0000256" key="1">
    <source>
        <dbReference type="ARBA" id="ARBA00004141"/>
    </source>
</evidence>